<dbReference type="SUPFAM" id="SSF53448">
    <property type="entry name" value="Nucleotide-diphospho-sugar transferases"/>
    <property type="match status" value="1"/>
</dbReference>
<organism evidence="2 3">
    <name type="scientific">Cytobacillus solani</name>
    <dbReference type="NCBI Taxonomy" id="1637975"/>
    <lineage>
        <taxon>Bacteria</taxon>
        <taxon>Bacillati</taxon>
        <taxon>Bacillota</taxon>
        <taxon>Bacilli</taxon>
        <taxon>Bacillales</taxon>
        <taxon>Bacillaceae</taxon>
        <taxon>Cytobacillus</taxon>
    </lineage>
</organism>
<proteinExistence type="predicted"/>
<name>A0A0Q3VGN2_9BACI</name>
<sequence>MLELGENKLNTKKISFISCVNNFEEYDIAIQYIHSLKVPDDYEIETIAIENAVSLTSGYNQGMARSDAKYKVYLHQDTNILYSNFIYHIIYLFEKYPKLGMLGVIGAKTIPNGIWYHSPSIYGSVYQTPKGKGEIELLSCRSIKKDYEKVRAIDGLIMITQYDLVWREDLIPGWHFYDVSQSLEFQKAGYNVGVPKQITPWCIHDCGIVNLNGYDDNWKKFSQHYNYYID</sequence>
<dbReference type="STRING" id="1637975.AN957_12535"/>
<dbReference type="Proteomes" id="UP000050996">
    <property type="component" value="Unassembled WGS sequence"/>
</dbReference>
<dbReference type="EMBL" id="LJIX01000006">
    <property type="protein sequence ID" value="KQL19315.1"/>
    <property type="molecule type" value="Genomic_DNA"/>
</dbReference>
<comment type="caution">
    <text evidence="2">The sequence shown here is derived from an EMBL/GenBank/DDBJ whole genome shotgun (WGS) entry which is preliminary data.</text>
</comment>
<dbReference type="PATRIC" id="fig|1637975.4.peg.2336"/>
<gene>
    <name evidence="2" type="ORF">AN957_12535</name>
</gene>
<protein>
    <recommendedName>
        <fullName evidence="1">Streptomycin biosynthesis protein StrF domain-containing protein</fullName>
    </recommendedName>
</protein>
<dbReference type="InterPro" id="IPR059123">
    <property type="entry name" value="StrF_dom"/>
</dbReference>
<reference evidence="2 3" key="1">
    <citation type="submission" date="2015-09" db="EMBL/GenBank/DDBJ databases">
        <title>Genome sequencing project for genomic taxonomy and phylogenomics of Bacillus-like bacteria.</title>
        <authorList>
            <person name="Liu B."/>
            <person name="Wang J."/>
            <person name="Zhu Y."/>
            <person name="Liu G."/>
            <person name="Chen Q."/>
            <person name="Chen Z."/>
            <person name="Lan J."/>
            <person name="Che J."/>
            <person name="Ge C."/>
            <person name="Shi H."/>
            <person name="Pan Z."/>
            <person name="Liu X."/>
        </authorList>
    </citation>
    <scope>NUCLEOTIDE SEQUENCE [LARGE SCALE GENOMIC DNA]</scope>
    <source>
        <strain evidence="2 3">FJAT-18043</strain>
    </source>
</reference>
<accession>A0A0Q3VGN2</accession>
<evidence type="ECO:0000313" key="3">
    <source>
        <dbReference type="Proteomes" id="UP000050996"/>
    </source>
</evidence>
<dbReference type="InterPro" id="IPR029044">
    <property type="entry name" value="Nucleotide-diphossugar_trans"/>
</dbReference>
<keyword evidence="3" id="KW-1185">Reference proteome</keyword>
<dbReference type="Pfam" id="PF13712">
    <property type="entry name" value="Glyco_tranf_2_5"/>
    <property type="match status" value="1"/>
</dbReference>
<evidence type="ECO:0000259" key="1">
    <source>
        <dbReference type="Pfam" id="PF13712"/>
    </source>
</evidence>
<evidence type="ECO:0000313" key="2">
    <source>
        <dbReference type="EMBL" id="KQL19315.1"/>
    </source>
</evidence>
<dbReference type="Gene3D" id="3.90.550.10">
    <property type="entry name" value="Spore Coat Polysaccharide Biosynthesis Protein SpsA, Chain A"/>
    <property type="match status" value="1"/>
</dbReference>
<dbReference type="AlphaFoldDB" id="A0A0Q3VGN2"/>
<feature type="domain" description="Streptomycin biosynthesis protein StrF" evidence="1">
    <location>
        <begin position="15"/>
        <end position="225"/>
    </location>
</feature>